<name>A0A7K0C8C3_9ACTN</name>
<keyword evidence="6" id="KW-1185">Reference proteome</keyword>
<dbReference type="EMBL" id="WEGH01000007">
    <property type="protein sequence ID" value="MQY09700.1"/>
    <property type="molecule type" value="Genomic_DNA"/>
</dbReference>
<comment type="caution">
    <text evidence="5">The sequence shown here is derived from an EMBL/GenBank/DDBJ whole genome shotgun (WGS) entry which is preliminary data.</text>
</comment>
<sequence length="227" mass="24708">MPAALDGRLLWVPGCLPGSVHDLTAARIRGLPRHLRAAGLLVLADKGYQGMGEAKVPYRGRGKPGSQKDANRSHARLRGPGERANTRLKSWHVLDKLRCCPHRAGRLAKAILKRLIAKDPQSLDAFFTEAELAKGSDHHPDTAIDQAMDLFTDLETVEMRARRIAEHLTLHHCRSGTVTQPSPTPSARPGSAVTGASLTAPCRPAWASPRSSNAPSRRILNRPKKCN</sequence>
<proteinExistence type="predicted"/>
<feature type="region of interest" description="Disordered" evidence="3">
    <location>
        <begin position="54"/>
        <end position="82"/>
    </location>
</feature>
<dbReference type="AlphaFoldDB" id="A0A7K0C8C3"/>
<feature type="compositionally biased region" description="Low complexity" evidence="3">
    <location>
        <begin position="203"/>
        <end position="218"/>
    </location>
</feature>
<reference evidence="5 6" key="1">
    <citation type="submission" date="2019-10" db="EMBL/GenBank/DDBJ databases">
        <title>Actinomadura rubteroloni sp. nov. and Actinomadura macrotermitis sp. nov., isolated from the gut of fungus growing-termite Macrotermes natalensis.</title>
        <authorList>
            <person name="Benndorf R."/>
            <person name="Martin K."/>
            <person name="Kuefner M."/>
            <person name="De Beer W."/>
            <person name="Kaster A.-K."/>
            <person name="Vollmers J."/>
            <person name="Poulsen M."/>
            <person name="Beemelmanns C."/>
        </authorList>
    </citation>
    <scope>NUCLEOTIDE SEQUENCE [LARGE SCALE GENOMIC DNA]</scope>
    <source>
        <strain evidence="5 6">RB68</strain>
    </source>
</reference>
<evidence type="ECO:0000313" key="5">
    <source>
        <dbReference type="EMBL" id="MQY09700.1"/>
    </source>
</evidence>
<evidence type="ECO:0000256" key="1">
    <source>
        <dbReference type="ARBA" id="ARBA00001968"/>
    </source>
</evidence>
<evidence type="ECO:0000256" key="2">
    <source>
        <dbReference type="ARBA" id="ARBA00022723"/>
    </source>
</evidence>
<dbReference type="Pfam" id="PF13359">
    <property type="entry name" value="DDE_Tnp_4"/>
    <property type="match status" value="1"/>
</dbReference>
<evidence type="ECO:0000256" key="3">
    <source>
        <dbReference type="SAM" id="MobiDB-lite"/>
    </source>
</evidence>
<dbReference type="GO" id="GO:0046872">
    <property type="term" value="F:metal ion binding"/>
    <property type="evidence" value="ECO:0007669"/>
    <property type="project" value="UniProtKB-KW"/>
</dbReference>
<protein>
    <recommendedName>
        <fullName evidence="4">DDE Tnp4 domain-containing protein</fullName>
    </recommendedName>
</protein>
<feature type="region of interest" description="Disordered" evidence="3">
    <location>
        <begin position="174"/>
        <end position="227"/>
    </location>
</feature>
<evidence type="ECO:0000259" key="4">
    <source>
        <dbReference type="Pfam" id="PF13359"/>
    </source>
</evidence>
<accession>A0A7K0C8C3</accession>
<evidence type="ECO:0000313" key="6">
    <source>
        <dbReference type="Proteomes" id="UP000487268"/>
    </source>
</evidence>
<gene>
    <name evidence="5" type="ORF">ACRB68_78290</name>
</gene>
<comment type="cofactor">
    <cofactor evidence="1">
        <name>a divalent metal cation</name>
        <dbReference type="ChEBI" id="CHEBI:60240"/>
    </cofactor>
</comment>
<organism evidence="5 6">
    <name type="scientific">Actinomadura macrotermitis</name>
    <dbReference type="NCBI Taxonomy" id="2585200"/>
    <lineage>
        <taxon>Bacteria</taxon>
        <taxon>Bacillati</taxon>
        <taxon>Actinomycetota</taxon>
        <taxon>Actinomycetes</taxon>
        <taxon>Streptosporangiales</taxon>
        <taxon>Thermomonosporaceae</taxon>
        <taxon>Actinomadura</taxon>
    </lineage>
</organism>
<dbReference type="Proteomes" id="UP000487268">
    <property type="component" value="Unassembled WGS sequence"/>
</dbReference>
<dbReference type="InterPro" id="IPR027806">
    <property type="entry name" value="HARBI1_dom"/>
</dbReference>
<feature type="domain" description="DDE Tnp4" evidence="4">
    <location>
        <begin position="5"/>
        <end position="107"/>
    </location>
</feature>
<keyword evidence="2" id="KW-0479">Metal-binding</keyword>